<comment type="caution">
    <text evidence="13">The sequence shown here is derived from an EMBL/GenBank/DDBJ whole genome shotgun (WGS) entry which is preliminary data.</text>
</comment>
<keyword evidence="3 8" id="KW-1134">Transmembrane beta strand</keyword>
<dbReference type="EMBL" id="VHIQ01000004">
    <property type="protein sequence ID" value="TPV33299.1"/>
    <property type="molecule type" value="Genomic_DNA"/>
</dbReference>
<name>A0A506PI67_9FLAO</name>
<evidence type="ECO:0000259" key="11">
    <source>
        <dbReference type="Pfam" id="PF00593"/>
    </source>
</evidence>
<evidence type="ECO:0000259" key="12">
    <source>
        <dbReference type="Pfam" id="PF07715"/>
    </source>
</evidence>
<dbReference type="InterPro" id="IPR000531">
    <property type="entry name" value="Beta-barrel_TonB"/>
</dbReference>
<feature type="domain" description="TonB-dependent receptor plug" evidence="12">
    <location>
        <begin position="65"/>
        <end position="152"/>
    </location>
</feature>
<keyword evidence="10" id="KW-0732">Signal</keyword>
<evidence type="ECO:0000256" key="10">
    <source>
        <dbReference type="SAM" id="SignalP"/>
    </source>
</evidence>
<evidence type="ECO:0000256" key="8">
    <source>
        <dbReference type="PROSITE-ProRule" id="PRU01360"/>
    </source>
</evidence>
<dbReference type="Gene3D" id="2.170.130.10">
    <property type="entry name" value="TonB-dependent receptor, plug domain"/>
    <property type="match status" value="1"/>
</dbReference>
<keyword evidence="4 8" id="KW-0812">Transmembrane</keyword>
<dbReference type="InterPro" id="IPR012910">
    <property type="entry name" value="Plug_dom"/>
</dbReference>
<dbReference type="Pfam" id="PF07715">
    <property type="entry name" value="Plug"/>
    <property type="match status" value="1"/>
</dbReference>
<dbReference type="GO" id="GO:0009279">
    <property type="term" value="C:cell outer membrane"/>
    <property type="evidence" value="ECO:0007669"/>
    <property type="project" value="UniProtKB-SubCell"/>
</dbReference>
<evidence type="ECO:0000256" key="4">
    <source>
        <dbReference type="ARBA" id="ARBA00022692"/>
    </source>
</evidence>
<keyword evidence="13" id="KW-0675">Receptor</keyword>
<dbReference type="InterPro" id="IPR036942">
    <property type="entry name" value="Beta-barrel_TonB_sf"/>
</dbReference>
<accession>A0A506PI67</accession>
<evidence type="ECO:0000313" key="13">
    <source>
        <dbReference type="EMBL" id="TPV33299.1"/>
    </source>
</evidence>
<keyword evidence="5 9" id="KW-0798">TonB box</keyword>
<evidence type="ECO:0000256" key="1">
    <source>
        <dbReference type="ARBA" id="ARBA00004571"/>
    </source>
</evidence>
<comment type="similarity">
    <text evidence="8 9">Belongs to the TonB-dependent receptor family.</text>
</comment>
<evidence type="ECO:0000256" key="6">
    <source>
        <dbReference type="ARBA" id="ARBA00023136"/>
    </source>
</evidence>
<keyword evidence="14" id="KW-1185">Reference proteome</keyword>
<keyword evidence="6 8" id="KW-0472">Membrane</keyword>
<evidence type="ECO:0000256" key="9">
    <source>
        <dbReference type="RuleBase" id="RU003357"/>
    </source>
</evidence>
<dbReference type="Proteomes" id="UP000317332">
    <property type="component" value="Unassembled WGS sequence"/>
</dbReference>
<keyword evidence="7 8" id="KW-0998">Cell outer membrane</keyword>
<dbReference type="AlphaFoldDB" id="A0A506PI67"/>
<sequence>MNIKYILSTLLCLLYTVVSLSQEVKTVTTDSLKQKTINLNEVIVTGSIKKDPVFSVVAIQYAKKVVQPKNVADLFNDLNGFSVIKRGNYAIDPSFRAAQYEQLNVQYDGGTKVMHACPNRMDPITTHVIPEEISKIEIVKGPYTMRYGATFGGIVNLVTHKPQLNNLGWYGKVSAGYESNGDNLVNRIELGHIAEKFDLTGNFGYRDFGNYKDGDGNTIPSSFRSIDYGFKMGYNFSENERLQANWRQSFGRDVLHAALPMDTDYDNSTMLSLDYSKRNISSKINALTAKAYYSYVDHLMSNKLRPSFMMSEAEAAVDAITLGGKFELEWQLAEKLLVFTGIDALHIARDGFRDRLVKIVNGNVLPEPRSFTDKIWQDSYITNLGVFTETKYELNKSTNFTFGMRYDNVISEIQDPDESFSALYDLEKRTEHNFSGTLSIKKQLSETAVLQAAYGRGVRSANMIERFMSSFNVGQDPYEYIGNPNLKAEVNNQFEIGFLGNEPLKNGLNSFKYEASFYYAFFENYIVALVDTTKIRKFSPTTPPVNPKVFRNLDAAYKTGFEIMAQLDFLDDYYIKSELAYVYTKNKDLQESLPLTAPFTSAFTFGFEREKYWANLRFSVVSQQNNIAPSFDEIVTNGYETVDLRFGVIPFKNLNLGFAALNIFDVTYNNHLNFAFTNQANFGRTPITDPGRNLSVFVQYSF</sequence>
<keyword evidence="2 8" id="KW-0813">Transport</keyword>
<proteinExistence type="inferred from homology"/>
<dbReference type="PANTHER" id="PTHR30069">
    <property type="entry name" value="TONB-DEPENDENT OUTER MEMBRANE RECEPTOR"/>
    <property type="match status" value="1"/>
</dbReference>
<feature type="signal peptide" evidence="10">
    <location>
        <begin position="1"/>
        <end position="21"/>
    </location>
</feature>
<dbReference type="RefSeq" id="WP_140990261.1">
    <property type="nucleotide sequence ID" value="NZ_VHIQ01000004.1"/>
</dbReference>
<evidence type="ECO:0000256" key="2">
    <source>
        <dbReference type="ARBA" id="ARBA00022448"/>
    </source>
</evidence>
<organism evidence="13 14">
    <name type="scientific">Paucihalobacter ruber</name>
    <dbReference type="NCBI Taxonomy" id="2567861"/>
    <lineage>
        <taxon>Bacteria</taxon>
        <taxon>Pseudomonadati</taxon>
        <taxon>Bacteroidota</taxon>
        <taxon>Flavobacteriia</taxon>
        <taxon>Flavobacteriales</taxon>
        <taxon>Flavobacteriaceae</taxon>
        <taxon>Paucihalobacter</taxon>
    </lineage>
</organism>
<dbReference type="GO" id="GO:0015344">
    <property type="term" value="F:siderophore uptake transmembrane transporter activity"/>
    <property type="evidence" value="ECO:0007669"/>
    <property type="project" value="TreeGrafter"/>
</dbReference>
<evidence type="ECO:0000313" key="14">
    <source>
        <dbReference type="Proteomes" id="UP000317332"/>
    </source>
</evidence>
<reference evidence="13 14" key="1">
    <citation type="submission" date="2019-06" db="EMBL/GenBank/DDBJ databases">
        <title>Flavobacteriaceae Paucihalobacterium erythroidium CWB-1, complete genome.</title>
        <authorList>
            <person name="Wu S."/>
        </authorList>
    </citation>
    <scope>NUCLEOTIDE SEQUENCE [LARGE SCALE GENOMIC DNA]</scope>
    <source>
        <strain evidence="13 14">CWB-1</strain>
    </source>
</reference>
<dbReference type="GO" id="GO:0044718">
    <property type="term" value="P:siderophore transmembrane transport"/>
    <property type="evidence" value="ECO:0007669"/>
    <property type="project" value="TreeGrafter"/>
</dbReference>
<evidence type="ECO:0000256" key="7">
    <source>
        <dbReference type="ARBA" id="ARBA00023237"/>
    </source>
</evidence>
<dbReference type="InterPro" id="IPR037066">
    <property type="entry name" value="Plug_dom_sf"/>
</dbReference>
<feature type="chain" id="PRO_5021186735" evidence="10">
    <location>
        <begin position="22"/>
        <end position="702"/>
    </location>
</feature>
<dbReference type="Pfam" id="PF00593">
    <property type="entry name" value="TonB_dep_Rec_b-barrel"/>
    <property type="match status" value="1"/>
</dbReference>
<feature type="domain" description="TonB-dependent receptor-like beta-barrel" evidence="11">
    <location>
        <begin position="197"/>
        <end position="663"/>
    </location>
</feature>
<gene>
    <name evidence="13" type="ORF">FJ651_09405</name>
</gene>
<dbReference type="OrthoDB" id="9759247at2"/>
<dbReference type="SUPFAM" id="SSF56935">
    <property type="entry name" value="Porins"/>
    <property type="match status" value="1"/>
</dbReference>
<protein>
    <submittedName>
        <fullName evidence="13">TonB-dependent receptor</fullName>
    </submittedName>
</protein>
<dbReference type="InterPro" id="IPR039426">
    <property type="entry name" value="TonB-dep_rcpt-like"/>
</dbReference>
<dbReference type="PANTHER" id="PTHR30069:SF49">
    <property type="entry name" value="OUTER MEMBRANE PROTEIN C"/>
    <property type="match status" value="1"/>
</dbReference>
<evidence type="ECO:0000256" key="3">
    <source>
        <dbReference type="ARBA" id="ARBA00022452"/>
    </source>
</evidence>
<evidence type="ECO:0000256" key="5">
    <source>
        <dbReference type="ARBA" id="ARBA00023077"/>
    </source>
</evidence>
<dbReference type="Gene3D" id="2.40.170.20">
    <property type="entry name" value="TonB-dependent receptor, beta-barrel domain"/>
    <property type="match status" value="1"/>
</dbReference>
<dbReference type="PROSITE" id="PS52016">
    <property type="entry name" value="TONB_DEPENDENT_REC_3"/>
    <property type="match status" value="1"/>
</dbReference>
<comment type="subcellular location">
    <subcellularLocation>
        <location evidence="1 8">Cell outer membrane</location>
        <topology evidence="1 8">Multi-pass membrane protein</topology>
    </subcellularLocation>
</comment>